<evidence type="ECO:0000256" key="1">
    <source>
        <dbReference type="SAM" id="SignalP"/>
    </source>
</evidence>
<dbReference type="OrthoDB" id="533923at2759"/>
<gene>
    <name evidence="2" type="ORF">GPECTOR_14g47</name>
</gene>
<proteinExistence type="predicted"/>
<sequence>MAGATAGSKTPGALLAAALAVVFASLATAEAAWKGYCQISCGRCPCCPTLDSVLKDKGLGMFRWMLNFSDEGEKTRMPGYMATLLAPTDGAIWAALNKLGYSSKEAVEKDKNARDIMADLGRYHVLVPVEPLKVP</sequence>
<feature type="signal peptide" evidence="1">
    <location>
        <begin position="1"/>
        <end position="31"/>
    </location>
</feature>
<reference evidence="3" key="1">
    <citation type="journal article" date="2016" name="Nat. Commun.">
        <title>The Gonium pectorale genome demonstrates co-option of cell cycle regulation during the evolution of multicellularity.</title>
        <authorList>
            <person name="Hanschen E.R."/>
            <person name="Marriage T.N."/>
            <person name="Ferris P.J."/>
            <person name="Hamaji T."/>
            <person name="Toyoda A."/>
            <person name="Fujiyama A."/>
            <person name="Neme R."/>
            <person name="Noguchi H."/>
            <person name="Minakuchi Y."/>
            <person name="Suzuki M."/>
            <person name="Kawai-Toyooka H."/>
            <person name="Smith D.R."/>
            <person name="Sparks H."/>
            <person name="Anderson J."/>
            <person name="Bakaric R."/>
            <person name="Luria V."/>
            <person name="Karger A."/>
            <person name="Kirschner M.W."/>
            <person name="Durand P.M."/>
            <person name="Michod R.E."/>
            <person name="Nozaki H."/>
            <person name="Olson B.J."/>
        </authorList>
    </citation>
    <scope>NUCLEOTIDE SEQUENCE [LARGE SCALE GENOMIC DNA]</scope>
    <source>
        <strain evidence="3">NIES-2863</strain>
    </source>
</reference>
<protein>
    <recommendedName>
        <fullName evidence="4">FAS1 domain-containing protein</fullName>
    </recommendedName>
</protein>
<evidence type="ECO:0008006" key="4">
    <source>
        <dbReference type="Google" id="ProtNLM"/>
    </source>
</evidence>
<dbReference type="Proteomes" id="UP000075714">
    <property type="component" value="Unassembled WGS sequence"/>
</dbReference>
<accession>A0A150GMP4</accession>
<evidence type="ECO:0000313" key="3">
    <source>
        <dbReference type="Proteomes" id="UP000075714"/>
    </source>
</evidence>
<organism evidence="2 3">
    <name type="scientific">Gonium pectorale</name>
    <name type="common">Green alga</name>
    <dbReference type="NCBI Taxonomy" id="33097"/>
    <lineage>
        <taxon>Eukaryota</taxon>
        <taxon>Viridiplantae</taxon>
        <taxon>Chlorophyta</taxon>
        <taxon>core chlorophytes</taxon>
        <taxon>Chlorophyceae</taxon>
        <taxon>CS clade</taxon>
        <taxon>Chlamydomonadales</taxon>
        <taxon>Volvocaceae</taxon>
        <taxon>Gonium</taxon>
    </lineage>
</organism>
<keyword evidence="3" id="KW-1185">Reference proteome</keyword>
<dbReference type="EMBL" id="LSYV01000015">
    <property type="protein sequence ID" value="KXZ51061.1"/>
    <property type="molecule type" value="Genomic_DNA"/>
</dbReference>
<dbReference type="AlphaFoldDB" id="A0A150GMP4"/>
<name>A0A150GMP4_GONPE</name>
<keyword evidence="1" id="KW-0732">Signal</keyword>
<comment type="caution">
    <text evidence="2">The sequence shown here is derived from an EMBL/GenBank/DDBJ whole genome shotgun (WGS) entry which is preliminary data.</text>
</comment>
<evidence type="ECO:0000313" key="2">
    <source>
        <dbReference type="EMBL" id="KXZ51061.1"/>
    </source>
</evidence>
<feature type="chain" id="PRO_5007562121" description="FAS1 domain-containing protein" evidence="1">
    <location>
        <begin position="32"/>
        <end position="135"/>
    </location>
</feature>